<evidence type="ECO:0000256" key="3">
    <source>
        <dbReference type="ARBA" id="ARBA00023052"/>
    </source>
</evidence>
<feature type="domain" description="Transketolase N-terminal" evidence="4">
    <location>
        <begin position="4"/>
        <end position="81"/>
    </location>
</feature>
<name>A0ABW3MAD3_9PSEU</name>
<dbReference type="PANTHER" id="PTHR47514">
    <property type="entry name" value="TRANSKETOLASE N-TERMINAL SECTION-RELATED"/>
    <property type="match status" value="1"/>
</dbReference>
<evidence type="ECO:0000256" key="2">
    <source>
        <dbReference type="ARBA" id="ARBA00007131"/>
    </source>
</evidence>
<dbReference type="SUPFAM" id="SSF52518">
    <property type="entry name" value="Thiamin diphosphate-binding fold (THDP-binding)"/>
    <property type="match status" value="1"/>
</dbReference>
<dbReference type="Pfam" id="PF00456">
    <property type="entry name" value="Transketolase_N"/>
    <property type="match status" value="1"/>
</dbReference>
<accession>A0ABW3MAD3</accession>
<evidence type="ECO:0000256" key="1">
    <source>
        <dbReference type="ARBA" id="ARBA00001964"/>
    </source>
</evidence>
<dbReference type="InterPro" id="IPR029061">
    <property type="entry name" value="THDP-binding"/>
</dbReference>
<reference evidence="6" key="1">
    <citation type="journal article" date="2019" name="Int. J. Syst. Evol. Microbiol.">
        <title>The Global Catalogue of Microorganisms (GCM) 10K type strain sequencing project: providing services to taxonomists for standard genome sequencing and annotation.</title>
        <authorList>
            <consortium name="The Broad Institute Genomics Platform"/>
            <consortium name="The Broad Institute Genome Sequencing Center for Infectious Disease"/>
            <person name="Wu L."/>
            <person name="Ma J."/>
        </authorList>
    </citation>
    <scope>NUCLEOTIDE SEQUENCE [LARGE SCALE GENOMIC DNA]</scope>
    <source>
        <strain evidence="6">JCM 31486</strain>
    </source>
</reference>
<gene>
    <name evidence="5" type="ORF">ACFQ1S_16050</name>
</gene>
<comment type="caution">
    <text evidence="5">The sequence shown here is derived from an EMBL/GenBank/DDBJ whole genome shotgun (WGS) entry which is preliminary data.</text>
</comment>
<keyword evidence="3" id="KW-0786">Thiamine pyrophosphate</keyword>
<keyword evidence="6" id="KW-1185">Reference proteome</keyword>
<dbReference type="Gene3D" id="3.40.50.970">
    <property type="match status" value="1"/>
</dbReference>
<evidence type="ECO:0000313" key="6">
    <source>
        <dbReference type="Proteomes" id="UP001597045"/>
    </source>
</evidence>
<dbReference type="EMBL" id="JBHTIS010000859">
    <property type="protein sequence ID" value="MFD1046948.1"/>
    <property type="molecule type" value="Genomic_DNA"/>
</dbReference>
<comment type="similarity">
    <text evidence="2">Belongs to the transketolase family.</text>
</comment>
<organism evidence="5 6">
    <name type="scientific">Kibdelosporangium lantanae</name>
    <dbReference type="NCBI Taxonomy" id="1497396"/>
    <lineage>
        <taxon>Bacteria</taxon>
        <taxon>Bacillati</taxon>
        <taxon>Actinomycetota</taxon>
        <taxon>Actinomycetes</taxon>
        <taxon>Pseudonocardiales</taxon>
        <taxon>Pseudonocardiaceae</taxon>
        <taxon>Kibdelosporangium</taxon>
    </lineage>
</organism>
<protein>
    <recommendedName>
        <fullName evidence="4">Transketolase N-terminal domain-containing protein</fullName>
    </recommendedName>
</protein>
<comment type="cofactor">
    <cofactor evidence="1">
        <name>thiamine diphosphate</name>
        <dbReference type="ChEBI" id="CHEBI:58937"/>
    </cofactor>
</comment>
<dbReference type="InterPro" id="IPR005474">
    <property type="entry name" value="Transketolase_N"/>
</dbReference>
<evidence type="ECO:0000259" key="4">
    <source>
        <dbReference type="Pfam" id="PF00456"/>
    </source>
</evidence>
<dbReference type="Proteomes" id="UP001597045">
    <property type="component" value="Unassembled WGS sequence"/>
</dbReference>
<sequence length="97" mass="10720">MTAVVDRNGWQLSGRTEGLEPLADRFRAFGWSCVEADGHDVTALRTILATSDDRPRVVIAHTVKGRGVGFLENKVTSHYARFSPSVLARATRVLERP</sequence>
<dbReference type="PANTHER" id="PTHR47514:SF1">
    <property type="entry name" value="TRANSKETOLASE N-TERMINAL SECTION-RELATED"/>
    <property type="match status" value="1"/>
</dbReference>
<evidence type="ECO:0000313" key="5">
    <source>
        <dbReference type="EMBL" id="MFD1046948.1"/>
    </source>
</evidence>
<proteinExistence type="inferred from homology"/>